<protein>
    <submittedName>
        <fullName evidence="1">Uncharacterized protein</fullName>
    </submittedName>
</protein>
<organism evidence="1 2">
    <name type="scientific">Candidatus Curtissbacteria bacterium GW2011_GWA2_41_24</name>
    <dbReference type="NCBI Taxonomy" id="1618411"/>
    <lineage>
        <taxon>Bacteria</taxon>
        <taxon>Candidatus Curtissiibacteriota</taxon>
    </lineage>
</organism>
<evidence type="ECO:0000313" key="1">
    <source>
        <dbReference type="EMBL" id="KKS04953.1"/>
    </source>
</evidence>
<dbReference type="Proteomes" id="UP000034493">
    <property type="component" value="Unassembled WGS sequence"/>
</dbReference>
<dbReference type="EMBL" id="LCBC01000002">
    <property type="protein sequence ID" value="KKS04953.1"/>
    <property type="molecule type" value="Genomic_DNA"/>
</dbReference>
<accession>A0A0G0YWV6</accession>
<evidence type="ECO:0000313" key="2">
    <source>
        <dbReference type="Proteomes" id="UP000034493"/>
    </source>
</evidence>
<name>A0A0G0YWV6_9BACT</name>
<sequence>MVVIKLPFLGRGGSKEALREVEPVPKVAEDPFASLVSFYADGRTPMDGKNGVINQLMEQFHDRLTVDILADRIKTAREAKQAKKSRG</sequence>
<proteinExistence type="predicted"/>
<dbReference type="AlphaFoldDB" id="A0A0G0YWV6"/>
<comment type="caution">
    <text evidence="1">The sequence shown here is derived from an EMBL/GenBank/DDBJ whole genome shotgun (WGS) entry which is preliminary data.</text>
</comment>
<reference evidence="1 2" key="1">
    <citation type="journal article" date="2015" name="Nature">
        <title>rRNA introns, odd ribosomes, and small enigmatic genomes across a large radiation of phyla.</title>
        <authorList>
            <person name="Brown C.T."/>
            <person name="Hug L.A."/>
            <person name="Thomas B.C."/>
            <person name="Sharon I."/>
            <person name="Castelle C.J."/>
            <person name="Singh A."/>
            <person name="Wilkins M.J."/>
            <person name="Williams K.H."/>
            <person name="Banfield J.F."/>
        </authorList>
    </citation>
    <scope>NUCLEOTIDE SEQUENCE [LARGE SCALE GENOMIC DNA]</scope>
</reference>
<gene>
    <name evidence="1" type="ORF">UU56_C0002G0093</name>
</gene>